<accession>A0ACC3DZ06</accession>
<proteinExistence type="predicted"/>
<dbReference type="EMBL" id="JAWDJW010000025">
    <property type="protein sequence ID" value="KAK3081981.1"/>
    <property type="molecule type" value="Genomic_DNA"/>
</dbReference>
<reference evidence="1" key="1">
    <citation type="submission" date="2024-09" db="EMBL/GenBank/DDBJ databases">
        <title>Black Yeasts Isolated from many extreme environments.</title>
        <authorList>
            <person name="Coleine C."/>
            <person name="Stajich J.E."/>
            <person name="Selbmann L."/>
        </authorList>
    </citation>
    <scope>NUCLEOTIDE SEQUENCE</scope>
    <source>
        <strain evidence="1">CCFEE 5737</strain>
    </source>
</reference>
<name>A0ACC3DZ06_9PEZI</name>
<evidence type="ECO:0000313" key="1">
    <source>
        <dbReference type="EMBL" id="KAK3081981.1"/>
    </source>
</evidence>
<gene>
    <name evidence="1" type="ORF">LTS18_009289</name>
</gene>
<organism evidence="1 2">
    <name type="scientific">Coniosporium uncinatum</name>
    <dbReference type="NCBI Taxonomy" id="93489"/>
    <lineage>
        <taxon>Eukaryota</taxon>
        <taxon>Fungi</taxon>
        <taxon>Dikarya</taxon>
        <taxon>Ascomycota</taxon>
        <taxon>Pezizomycotina</taxon>
        <taxon>Dothideomycetes</taxon>
        <taxon>Dothideomycetes incertae sedis</taxon>
        <taxon>Coniosporium</taxon>
    </lineage>
</organism>
<sequence length="343" mass="39072">MFSANRMIAYSELSLPFPESRRLWLADSAEVWKKLYLEIRPPEPDETCNLIECVVDSTRSGNLPSLYDSELAKQATLYSVWSLVWDLRQHQSASMWQKSWTTSEHTLLHESQCQHLEQFLRNLRLSYEPDCGEGAPARGLVFDLLFMHIFAQFDHLELLIGKDGHKGGQSASKLLQGWSKGHKSRRAAWHAGQVIRAFQQLLPKDRLEFHAVALYQANMVLWAFGMLSDAHQSGSTLLLDSTQPGTTIRLDEPDNLDTQKWIRFGIGLPSIHGTIQANTEEKPENKSVSLFKPAEVVESNRRLLLELFRKKYGGRDVATFVENIGLFMSEVEEITRTTALSKE</sequence>
<evidence type="ECO:0000313" key="2">
    <source>
        <dbReference type="Proteomes" id="UP001186974"/>
    </source>
</evidence>
<comment type="caution">
    <text evidence="1">The sequence shown here is derived from an EMBL/GenBank/DDBJ whole genome shotgun (WGS) entry which is preliminary data.</text>
</comment>
<keyword evidence="2" id="KW-1185">Reference proteome</keyword>
<dbReference type="Proteomes" id="UP001186974">
    <property type="component" value="Unassembled WGS sequence"/>
</dbReference>
<protein>
    <submittedName>
        <fullName evidence="1">Uncharacterized protein</fullName>
    </submittedName>
</protein>